<evidence type="ECO:0000256" key="10">
    <source>
        <dbReference type="ARBA" id="ARBA00022827"/>
    </source>
</evidence>
<evidence type="ECO:0000256" key="17">
    <source>
        <dbReference type="RuleBase" id="RU362050"/>
    </source>
</evidence>
<comment type="catalytic activity">
    <reaction evidence="15 17">
        <text>a quinone + succinate = fumarate + a quinol</text>
        <dbReference type="Rhea" id="RHEA:40523"/>
        <dbReference type="ChEBI" id="CHEBI:24646"/>
        <dbReference type="ChEBI" id="CHEBI:29806"/>
        <dbReference type="ChEBI" id="CHEBI:30031"/>
        <dbReference type="ChEBI" id="CHEBI:132124"/>
        <dbReference type="EC" id="1.3.5.1"/>
    </reaction>
</comment>
<evidence type="ECO:0000256" key="9">
    <source>
        <dbReference type="ARBA" id="ARBA00022741"/>
    </source>
</evidence>
<dbReference type="InterPro" id="IPR036188">
    <property type="entry name" value="FAD/NAD-bd_sf"/>
</dbReference>
<dbReference type="InterPro" id="IPR005884">
    <property type="entry name" value="Fum_red_fp"/>
</dbReference>
<evidence type="ECO:0000256" key="5">
    <source>
        <dbReference type="ARBA" id="ARBA00014044"/>
    </source>
</evidence>
<reference evidence="20 21" key="1">
    <citation type="submission" date="2017-01" db="EMBL/GenBank/DDBJ databases">
        <authorList>
            <person name="Mah S.A."/>
            <person name="Swanson W.J."/>
            <person name="Moy G.W."/>
            <person name="Vacquier V.D."/>
        </authorList>
    </citation>
    <scope>NUCLEOTIDE SEQUENCE [LARGE SCALE GENOMIC DNA]</scope>
    <source>
        <strain evidence="20 21">DSM 11589</strain>
    </source>
</reference>
<dbReference type="Gene3D" id="3.50.50.60">
    <property type="entry name" value="FAD/NAD(P)-binding domain"/>
    <property type="match status" value="1"/>
</dbReference>
<dbReference type="GO" id="GO:0008177">
    <property type="term" value="F:succinate dehydrogenase (quinone) activity"/>
    <property type="evidence" value="ECO:0007669"/>
    <property type="project" value="UniProtKB-EC"/>
</dbReference>
<dbReference type="SUPFAM" id="SSF56425">
    <property type="entry name" value="Succinate dehydrogenase/fumarate reductase flavoprotein, catalytic domain"/>
    <property type="match status" value="1"/>
</dbReference>
<dbReference type="InterPro" id="IPR014006">
    <property type="entry name" value="Succ_Dhase_FrdA_Gneg"/>
</dbReference>
<dbReference type="InterPro" id="IPR003952">
    <property type="entry name" value="FRD_SDH_FAD_BS"/>
</dbReference>
<dbReference type="PIRSF" id="PIRSF000171">
    <property type="entry name" value="SDHA_APRA_LASPO"/>
    <property type="match status" value="1"/>
</dbReference>
<dbReference type="EC" id="1.3.5.1" evidence="4 17"/>
<evidence type="ECO:0000256" key="13">
    <source>
        <dbReference type="ARBA" id="ARBA00023136"/>
    </source>
</evidence>
<dbReference type="NCBIfam" id="TIGR01812">
    <property type="entry name" value="sdhA_frdA_Gneg"/>
    <property type="match status" value="1"/>
</dbReference>
<comment type="similarity">
    <text evidence="3 17">Belongs to the FAD-dependent oxidoreductase 2 family. FRD/SDH subfamily.</text>
</comment>
<dbReference type="FunFam" id="3.90.700.10:FF:000003">
    <property type="entry name" value="Fumarate reductase flavoprotein subunit"/>
    <property type="match status" value="1"/>
</dbReference>
<dbReference type="Pfam" id="PF00890">
    <property type="entry name" value="FAD_binding_2"/>
    <property type="match status" value="1"/>
</dbReference>
<evidence type="ECO:0000259" key="19">
    <source>
        <dbReference type="Pfam" id="PF02910"/>
    </source>
</evidence>
<evidence type="ECO:0000256" key="6">
    <source>
        <dbReference type="ARBA" id="ARBA00022448"/>
    </source>
</evidence>
<dbReference type="AlphaFoldDB" id="A0A1N7IKI1"/>
<keyword evidence="12 17" id="KW-0560">Oxidoreductase</keyword>
<dbReference type="Gene3D" id="1.20.58.100">
    <property type="entry name" value="Fumarate reductase/succinate dehydrogenase flavoprotein-like, C-terminal domain"/>
    <property type="match status" value="1"/>
</dbReference>
<dbReference type="FunFam" id="1.20.58.100:FF:000001">
    <property type="entry name" value="Succinate dehydrogenase flavoprotein subunit (SdhA)"/>
    <property type="match status" value="1"/>
</dbReference>
<evidence type="ECO:0000256" key="4">
    <source>
        <dbReference type="ARBA" id="ARBA00012792"/>
    </source>
</evidence>
<evidence type="ECO:0000256" key="11">
    <source>
        <dbReference type="ARBA" id="ARBA00022982"/>
    </source>
</evidence>
<dbReference type="Pfam" id="PF02910">
    <property type="entry name" value="Succ_DH_flav_C"/>
    <property type="match status" value="1"/>
</dbReference>
<dbReference type="EMBL" id="FTOA01000001">
    <property type="protein sequence ID" value="SIS37595.1"/>
    <property type="molecule type" value="Genomic_DNA"/>
</dbReference>
<evidence type="ECO:0000256" key="8">
    <source>
        <dbReference type="ARBA" id="ARBA00022630"/>
    </source>
</evidence>
<dbReference type="FunFam" id="4.10.80.40:FF:000003">
    <property type="entry name" value="Fumarate reductase flavoprotein subunit"/>
    <property type="match status" value="1"/>
</dbReference>
<dbReference type="NCBIfam" id="TIGR01176">
    <property type="entry name" value="fum_red_Fp"/>
    <property type="match status" value="1"/>
</dbReference>
<evidence type="ECO:0000313" key="20">
    <source>
        <dbReference type="EMBL" id="SIS37595.1"/>
    </source>
</evidence>
<proteinExistence type="inferred from homology"/>
<comment type="subcellular location">
    <subcellularLocation>
        <location evidence="2">Cell inner membrane</location>
        <topology evidence="2">Peripheral membrane protein</topology>
        <orientation evidence="2">Cytoplasmic side</orientation>
    </subcellularLocation>
</comment>
<feature type="domain" description="Fumarate reductase/succinate dehydrogenase flavoprotein-like C-terminal" evidence="19">
    <location>
        <begin position="460"/>
        <end position="586"/>
    </location>
</feature>
<dbReference type="SUPFAM" id="SSF46977">
    <property type="entry name" value="Succinate dehydrogenase/fumarate reductase flavoprotein C-terminal domain"/>
    <property type="match status" value="1"/>
</dbReference>
<dbReference type="GO" id="GO:0006113">
    <property type="term" value="P:fermentation"/>
    <property type="evidence" value="ECO:0007669"/>
    <property type="project" value="TreeGrafter"/>
</dbReference>
<dbReference type="InterPro" id="IPR027477">
    <property type="entry name" value="Succ_DH/fumarate_Rdtase_cat_sf"/>
</dbReference>
<evidence type="ECO:0000256" key="15">
    <source>
        <dbReference type="ARBA" id="ARBA00049220"/>
    </source>
</evidence>
<evidence type="ECO:0000256" key="7">
    <source>
        <dbReference type="ARBA" id="ARBA00022475"/>
    </source>
</evidence>
<evidence type="ECO:0000256" key="3">
    <source>
        <dbReference type="ARBA" id="ARBA00008040"/>
    </source>
</evidence>
<comment type="catalytic activity">
    <reaction evidence="14">
        <text>a menaquinone + succinate = a menaquinol + fumarate</text>
        <dbReference type="Rhea" id="RHEA:27834"/>
        <dbReference type="Rhea" id="RHEA-COMP:9537"/>
        <dbReference type="Rhea" id="RHEA-COMP:9539"/>
        <dbReference type="ChEBI" id="CHEBI:16374"/>
        <dbReference type="ChEBI" id="CHEBI:18151"/>
        <dbReference type="ChEBI" id="CHEBI:29806"/>
        <dbReference type="ChEBI" id="CHEBI:30031"/>
        <dbReference type="EC" id="1.3.5.1"/>
    </reaction>
</comment>
<evidence type="ECO:0000259" key="18">
    <source>
        <dbReference type="Pfam" id="PF00890"/>
    </source>
</evidence>
<dbReference type="PANTHER" id="PTHR11632:SF82">
    <property type="entry name" value="FUMARATE REDUCTASE FLAVOPROTEIN SUBUNIT"/>
    <property type="match status" value="1"/>
</dbReference>
<dbReference type="GO" id="GO:0009061">
    <property type="term" value="P:anaerobic respiration"/>
    <property type="evidence" value="ECO:0007669"/>
    <property type="project" value="InterPro"/>
</dbReference>
<comment type="cofactor">
    <cofactor evidence="1 17">
        <name>FAD</name>
        <dbReference type="ChEBI" id="CHEBI:57692"/>
    </cofactor>
</comment>
<dbReference type="GO" id="GO:0022900">
    <property type="term" value="P:electron transport chain"/>
    <property type="evidence" value="ECO:0007669"/>
    <property type="project" value="UniProtKB-UniRule"/>
</dbReference>
<dbReference type="Gene3D" id="3.90.700.10">
    <property type="entry name" value="Succinate dehydrogenase/fumarate reductase flavoprotein, catalytic domain"/>
    <property type="match status" value="1"/>
</dbReference>
<dbReference type="PANTHER" id="PTHR11632">
    <property type="entry name" value="SUCCINATE DEHYDROGENASE 2 FLAVOPROTEIN SUBUNIT"/>
    <property type="match status" value="1"/>
</dbReference>
<keyword evidence="13" id="KW-0472">Membrane</keyword>
<dbReference type="PRINTS" id="PR00368">
    <property type="entry name" value="FADPNR"/>
</dbReference>
<dbReference type="SUPFAM" id="SSF51905">
    <property type="entry name" value="FAD/NAD(P)-binding domain"/>
    <property type="match status" value="1"/>
</dbReference>
<evidence type="ECO:0000256" key="16">
    <source>
        <dbReference type="PIRSR" id="PIRSR000171-1"/>
    </source>
</evidence>
<keyword evidence="8 17" id="KW-0285">Flavoprotein</keyword>
<dbReference type="OrthoDB" id="9806724at2"/>
<protein>
    <recommendedName>
        <fullName evidence="5 17">Fumarate reductase flavoprotein subunit</fullName>
        <ecNumber evidence="4 17">1.3.5.1</ecNumber>
    </recommendedName>
</protein>
<dbReference type="Proteomes" id="UP000185678">
    <property type="component" value="Unassembled WGS sequence"/>
</dbReference>
<comment type="subunit">
    <text evidence="17">Part of an enzyme complex containing four subunits: a flavoprotein (FrdA), an iron-sulfur protein (FrdB), and two hydrophobic anchor proteins (FrdC and FrdD).</text>
</comment>
<feature type="domain" description="FAD-dependent oxidoreductase 2 FAD-binding" evidence="18">
    <location>
        <begin position="15"/>
        <end position="403"/>
    </location>
</feature>
<evidence type="ECO:0000256" key="12">
    <source>
        <dbReference type="ARBA" id="ARBA00023002"/>
    </source>
</evidence>
<evidence type="ECO:0000256" key="1">
    <source>
        <dbReference type="ARBA" id="ARBA00001974"/>
    </source>
</evidence>
<keyword evidence="7" id="KW-1003">Cell membrane</keyword>
<keyword evidence="9" id="KW-0547">Nucleotide-binding</keyword>
<sequence>MPSSHPTDLTLIEADVAIVGAGGAGLRAAIAVAESAPDLKVALISKVYPMRSHTVAAEGGAAGVAKSNDSLDNHFNDTVTGSDWLADQDCIDFFVERAPKELVQIEHWGCPWSRDPDGSVAVRPFGGMKIERTWFAADKTGFHLLHTLFQTSLKYPSITRYDEVYTTDLLIEDGRCTGVLAHEMRSGKALAFVAKSVVLCTGGAGRVFPFTTNGAIKTGDGMAMAYRAGVALEDMEFVQYHPTGLPGTGILISEAARGEGGILVNKDGYRYLQDYGMGPPDPWPRKKAMELGPRDRLSQAFWQEQQKGRCISSKWGDVVHLDLRHLGAKKINERLPFIRDLAKSYVGVDVTQQPIPVRPVVHYTMGGIASNIHASTSLPGLYTAGEAACVSINGANRLGSNSLAELLVFGRVAGENAAAFARSAPAISHSNALAQAAAARARVEQMVDGSKGTESATTLRNEMYQAMESGCGIYRTAEALEATCAKLGELRQRWKNVAVNDKSWVFNTDLTQALELGHMLEIGECMAHAARLRTESRGAHQRLDHTQRDDQNFLRHSMAWRQGDEAPRIDYKDVVITRSQPAERIYGGEAK</sequence>
<keyword evidence="11 17" id="KW-0249">Electron transport</keyword>
<dbReference type="GO" id="GO:0050660">
    <property type="term" value="F:flavin adenine dinucleotide binding"/>
    <property type="evidence" value="ECO:0007669"/>
    <property type="project" value="InterPro"/>
</dbReference>
<evidence type="ECO:0000256" key="14">
    <source>
        <dbReference type="ARBA" id="ARBA00034412"/>
    </source>
</evidence>
<gene>
    <name evidence="20" type="ORF">SAMN05421779_101274</name>
</gene>
<dbReference type="RefSeq" id="WP_076398239.1">
    <property type="nucleotide sequence ID" value="NZ_FTOA01000001.1"/>
</dbReference>
<dbReference type="GO" id="GO:0005886">
    <property type="term" value="C:plasma membrane"/>
    <property type="evidence" value="ECO:0007669"/>
    <property type="project" value="UniProtKB-SubCell"/>
</dbReference>
<keyword evidence="10 17" id="KW-0274">FAD</keyword>
<dbReference type="InterPro" id="IPR037099">
    <property type="entry name" value="Fum_R/Succ_DH_flav-like_C_sf"/>
</dbReference>
<keyword evidence="6 17" id="KW-0813">Transport</keyword>
<dbReference type="InterPro" id="IPR015939">
    <property type="entry name" value="Fum_Rdtase/Succ_DH_flav-like_C"/>
</dbReference>
<keyword evidence="21" id="KW-1185">Reference proteome</keyword>
<evidence type="ECO:0000256" key="2">
    <source>
        <dbReference type="ARBA" id="ARBA00004515"/>
    </source>
</evidence>
<dbReference type="Gene3D" id="4.10.80.40">
    <property type="entry name" value="succinate dehydrogenase protein domain"/>
    <property type="match status" value="1"/>
</dbReference>
<dbReference type="InterPro" id="IPR030664">
    <property type="entry name" value="SdhA/FrdA/AprA"/>
</dbReference>
<accession>A0A1N7IKI1</accession>
<dbReference type="InterPro" id="IPR003953">
    <property type="entry name" value="FAD-dep_OxRdtase_2_FAD-bd"/>
</dbReference>
<evidence type="ECO:0000313" key="21">
    <source>
        <dbReference type="Proteomes" id="UP000185678"/>
    </source>
</evidence>
<feature type="active site" description="Proton acceptor" evidence="16">
    <location>
        <position position="294"/>
    </location>
</feature>
<organism evidence="20 21">
    <name type="scientific">Insolitispirillum peregrinum</name>
    <dbReference type="NCBI Taxonomy" id="80876"/>
    <lineage>
        <taxon>Bacteria</taxon>
        <taxon>Pseudomonadati</taxon>
        <taxon>Pseudomonadota</taxon>
        <taxon>Alphaproteobacteria</taxon>
        <taxon>Rhodospirillales</taxon>
        <taxon>Novispirillaceae</taxon>
        <taxon>Insolitispirillum</taxon>
    </lineage>
</organism>
<dbReference type="NCBIfam" id="NF006686">
    <property type="entry name" value="PRK09231.1"/>
    <property type="match status" value="1"/>
</dbReference>
<name>A0A1N7IKI1_9PROT</name>
<dbReference type="STRING" id="80876.SAMN05421779_101274"/>
<dbReference type="GO" id="GO:0009055">
    <property type="term" value="F:electron transfer activity"/>
    <property type="evidence" value="ECO:0007669"/>
    <property type="project" value="TreeGrafter"/>
</dbReference>
<dbReference type="PROSITE" id="PS00504">
    <property type="entry name" value="FRD_SDH_FAD_BINDING"/>
    <property type="match status" value="1"/>
</dbReference>